<feature type="transmembrane region" description="Helical" evidence="1">
    <location>
        <begin position="126"/>
        <end position="149"/>
    </location>
</feature>
<keyword evidence="1" id="KW-1133">Transmembrane helix</keyword>
<evidence type="ECO:0000256" key="1">
    <source>
        <dbReference type="SAM" id="Phobius"/>
    </source>
</evidence>
<keyword evidence="3" id="KW-1185">Reference proteome</keyword>
<dbReference type="GO" id="GO:0022857">
    <property type="term" value="F:transmembrane transporter activity"/>
    <property type="evidence" value="ECO:0007669"/>
    <property type="project" value="InterPro"/>
</dbReference>
<dbReference type="InterPro" id="IPR024529">
    <property type="entry name" value="ECF_trnsprt_substrate-spec"/>
</dbReference>
<keyword evidence="1" id="KW-0472">Membrane</keyword>
<protein>
    <submittedName>
        <fullName evidence="2">Membrane protein</fullName>
    </submittedName>
</protein>
<evidence type="ECO:0000313" key="3">
    <source>
        <dbReference type="Proteomes" id="UP000051804"/>
    </source>
</evidence>
<dbReference type="Gene3D" id="1.10.1760.20">
    <property type="match status" value="1"/>
</dbReference>
<name>A0A0R1JK14_9LACO</name>
<comment type="caution">
    <text evidence="2">The sequence shown here is derived from an EMBL/GenBank/DDBJ whole genome shotgun (WGS) entry which is preliminary data.</text>
</comment>
<dbReference type="OrthoDB" id="9813540at2"/>
<dbReference type="STRING" id="1291734.FD02_GL001935"/>
<accession>A0A0R1JK14</accession>
<proteinExistence type="predicted"/>
<keyword evidence="1" id="KW-0812">Transmembrane</keyword>
<sequence>MTRKSSAYTISILGILGALIILQAYIPMVGYIRIIPGLPAISTIHLTVILGGVILGVRGGATLGLLWGCISLLKAYTSAADPVTLLLFQNPIIAIVPRIMVGVVAALIFNHIASKTRTGLGGTIKMVLAGIAGALTNTLLVIAFTWLLFASQAGKVVHGANASNLGWLLIASLAVNAIAEATMAGIVTPILGQALLRFKR</sequence>
<organism evidence="2 3">
    <name type="scientific">Lacticaseibacillus nasuensis JCM 17158</name>
    <dbReference type="NCBI Taxonomy" id="1291734"/>
    <lineage>
        <taxon>Bacteria</taxon>
        <taxon>Bacillati</taxon>
        <taxon>Bacillota</taxon>
        <taxon>Bacilli</taxon>
        <taxon>Lactobacillales</taxon>
        <taxon>Lactobacillaceae</taxon>
        <taxon>Lacticaseibacillus</taxon>
    </lineage>
</organism>
<dbReference type="PATRIC" id="fig|1291734.4.peg.1987"/>
<dbReference type="RefSeq" id="WP_054721756.1">
    <property type="nucleotide sequence ID" value="NZ_AZDJ01000026.1"/>
</dbReference>
<feature type="transmembrane region" description="Helical" evidence="1">
    <location>
        <begin position="32"/>
        <end position="55"/>
    </location>
</feature>
<dbReference type="EMBL" id="AZDJ01000026">
    <property type="protein sequence ID" value="KRK71693.1"/>
    <property type="molecule type" value="Genomic_DNA"/>
</dbReference>
<reference evidence="2 3" key="1">
    <citation type="journal article" date="2015" name="Genome Announc.">
        <title>Expanding the biotechnology potential of lactobacilli through comparative genomics of 213 strains and associated genera.</title>
        <authorList>
            <person name="Sun Z."/>
            <person name="Harris H.M."/>
            <person name="McCann A."/>
            <person name="Guo C."/>
            <person name="Argimon S."/>
            <person name="Zhang W."/>
            <person name="Yang X."/>
            <person name="Jeffery I.B."/>
            <person name="Cooney J.C."/>
            <person name="Kagawa T.F."/>
            <person name="Liu W."/>
            <person name="Song Y."/>
            <person name="Salvetti E."/>
            <person name="Wrobel A."/>
            <person name="Rasinkangas P."/>
            <person name="Parkhill J."/>
            <person name="Rea M.C."/>
            <person name="O'Sullivan O."/>
            <person name="Ritari J."/>
            <person name="Douillard F.P."/>
            <person name="Paul Ross R."/>
            <person name="Yang R."/>
            <person name="Briner A.E."/>
            <person name="Felis G.E."/>
            <person name="de Vos W.M."/>
            <person name="Barrangou R."/>
            <person name="Klaenhammer T.R."/>
            <person name="Caufield P.W."/>
            <person name="Cui Y."/>
            <person name="Zhang H."/>
            <person name="O'Toole P.W."/>
        </authorList>
    </citation>
    <scope>NUCLEOTIDE SEQUENCE [LARGE SCALE GENOMIC DNA]</scope>
    <source>
        <strain evidence="2 3">JCM 17158</strain>
    </source>
</reference>
<feature type="transmembrane region" description="Helical" evidence="1">
    <location>
        <begin position="62"/>
        <end position="80"/>
    </location>
</feature>
<feature type="transmembrane region" description="Helical" evidence="1">
    <location>
        <begin position="169"/>
        <end position="196"/>
    </location>
</feature>
<gene>
    <name evidence="2" type="ORF">FD02_GL001935</name>
</gene>
<feature type="transmembrane region" description="Helical" evidence="1">
    <location>
        <begin position="92"/>
        <end position="114"/>
    </location>
</feature>
<feature type="transmembrane region" description="Helical" evidence="1">
    <location>
        <begin position="7"/>
        <end position="26"/>
    </location>
</feature>
<dbReference type="Proteomes" id="UP000051804">
    <property type="component" value="Unassembled WGS sequence"/>
</dbReference>
<dbReference type="Pfam" id="PF12822">
    <property type="entry name" value="ECF_trnsprt"/>
    <property type="match status" value="1"/>
</dbReference>
<evidence type="ECO:0000313" key="2">
    <source>
        <dbReference type="EMBL" id="KRK71693.1"/>
    </source>
</evidence>
<dbReference type="AlphaFoldDB" id="A0A0R1JK14"/>